<proteinExistence type="predicted"/>
<name>A0A8T0IQ52_CERPU</name>
<protein>
    <submittedName>
        <fullName evidence="1">Uncharacterized protein</fullName>
    </submittedName>
</protein>
<sequence>MYRLLVDPATTVQSIAAVRPPVRNEDNPLRKSFWLFRSLIHSILKPLFLKALSPFHFGCTQYKNSPASGIAYFLIPKTSTALQTPATSANHFCCKTYHASVLQSYLKLLLSSN</sequence>
<comment type="caution">
    <text evidence="1">The sequence shown here is derived from an EMBL/GenBank/DDBJ whole genome shotgun (WGS) entry which is preliminary data.</text>
</comment>
<reference evidence="1" key="1">
    <citation type="submission" date="2020-06" db="EMBL/GenBank/DDBJ databases">
        <title>WGS assembly of Ceratodon purpureus strain R40.</title>
        <authorList>
            <person name="Carey S.B."/>
            <person name="Jenkins J."/>
            <person name="Shu S."/>
            <person name="Lovell J.T."/>
            <person name="Sreedasyam A."/>
            <person name="Maumus F."/>
            <person name="Tiley G.P."/>
            <person name="Fernandez-Pozo N."/>
            <person name="Barry K."/>
            <person name="Chen C."/>
            <person name="Wang M."/>
            <person name="Lipzen A."/>
            <person name="Daum C."/>
            <person name="Saski C.A."/>
            <person name="Payton A.C."/>
            <person name="Mcbreen J.C."/>
            <person name="Conrad R.E."/>
            <person name="Kollar L.M."/>
            <person name="Olsson S."/>
            <person name="Huttunen S."/>
            <person name="Landis J.B."/>
            <person name="Wickett N.J."/>
            <person name="Johnson M.G."/>
            <person name="Rensing S.A."/>
            <person name="Grimwood J."/>
            <person name="Schmutz J."/>
            <person name="Mcdaniel S.F."/>
        </authorList>
    </citation>
    <scope>NUCLEOTIDE SEQUENCE</scope>
    <source>
        <strain evidence="1">R40</strain>
    </source>
</reference>
<evidence type="ECO:0000313" key="2">
    <source>
        <dbReference type="Proteomes" id="UP000822688"/>
    </source>
</evidence>
<dbReference type="EMBL" id="CM026422">
    <property type="protein sequence ID" value="KAG0585312.1"/>
    <property type="molecule type" value="Genomic_DNA"/>
</dbReference>
<keyword evidence="2" id="KW-1185">Reference proteome</keyword>
<dbReference type="AlphaFoldDB" id="A0A8T0IQ52"/>
<dbReference type="Proteomes" id="UP000822688">
    <property type="component" value="Chromosome 2"/>
</dbReference>
<organism evidence="1 2">
    <name type="scientific">Ceratodon purpureus</name>
    <name type="common">Fire moss</name>
    <name type="synonym">Dicranum purpureum</name>
    <dbReference type="NCBI Taxonomy" id="3225"/>
    <lineage>
        <taxon>Eukaryota</taxon>
        <taxon>Viridiplantae</taxon>
        <taxon>Streptophyta</taxon>
        <taxon>Embryophyta</taxon>
        <taxon>Bryophyta</taxon>
        <taxon>Bryophytina</taxon>
        <taxon>Bryopsida</taxon>
        <taxon>Dicranidae</taxon>
        <taxon>Pseudoditrichales</taxon>
        <taxon>Ditrichaceae</taxon>
        <taxon>Ceratodon</taxon>
    </lineage>
</organism>
<evidence type="ECO:0000313" key="1">
    <source>
        <dbReference type="EMBL" id="KAG0585312.1"/>
    </source>
</evidence>
<accession>A0A8T0IQ52</accession>
<gene>
    <name evidence="1" type="ORF">KC19_2G003000</name>
</gene>